<evidence type="ECO:0000256" key="5">
    <source>
        <dbReference type="ARBA" id="ARBA00022989"/>
    </source>
</evidence>
<dbReference type="CDD" id="cd06261">
    <property type="entry name" value="TM_PBP2"/>
    <property type="match status" value="1"/>
</dbReference>
<feature type="domain" description="ABC transmembrane type-1" evidence="8">
    <location>
        <begin position="65"/>
        <end position="267"/>
    </location>
</feature>
<dbReference type="EMBL" id="BSET01000001">
    <property type="protein sequence ID" value="GLK00505.1"/>
    <property type="molecule type" value="Genomic_DNA"/>
</dbReference>
<dbReference type="InterPro" id="IPR035906">
    <property type="entry name" value="MetI-like_sf"/>
</dbReference>
<evidence type="ECO:0000256" key="3">
    <source>
        <dbReference type="ARBA" id="ARBA00022475"/>
    </source>
</evidence>
<evidence type="ECO:0000256" key="1">
    <source>
        <dbReference type="ARBA" id="ARBA00004651"/>
    </source>
</evidence>
<evidence type="ECO:0000313" key="10">
    <source>
        <dbReference type="Proteomes" id="UP001142325"/>
    </source>
</evidence>
<dbReference type="PANTHER" id="PTHR32243">
    <property type="entry name" value="MALTOSE TRANSPORT SYSTEM PERMEASE-RELATED"/>
    <property type="match status" value="1"/>
</dbReference>
<evidence type="ECO:0000256" key="6">
    <source>
        <dbReference type="ARBA" id="ARBA00023136"/>
    </source>
</evidence>
<accession>A0A9W6HQF7</accession>
<dbReference type="Gene3D" id="1.10.3720.10">
    <property type="entry name" value="MetI-like"/>
    <property type="match status" value="1"/>
</dbReference>
<dbReference type="Proteomes" id="UP001142325">
    <property type="component" value="Unassembled WGS sequence"/>
</dbReference>
<sequence length="281" mass="30839">MIVPKATRLALWVWVAFNIFMALWVGLTSLKSDEEIFSSPFGLPSSPDWDNFASAWTTSGFGGVTLNSIVVVSVSAAVTILLAAPAAYVLARSNRRWVSAMNTYTALCVALPVQTILVPLFVAKTEIYRFAVEIAFGWWDDRITLILIYIGTSLPFTIFLLTAAFKGLPTSLSEAAALDGATPARTFWSIMAPLAWPAVKSAFILNFLNMWNEALLVMVLITSPSQQTLPAALLRLYSTMQYTSNWGGLFAGMVIVVYPMILLYLWVGRRIMEGMTSGAVK</sequence>
<dbReference type="InterPro" id="IPR050901">
    <property type="entry name" value="BP-dep_ABC_trans_perm"/>
</dbReference>
<dbReference type="PROSITE" id="PS50928">
    <property type="entry name" value="ABC_TM1"/>
    <property type="match status" value="1"/>
</dbReference>
<feature type="transmembrane region" description="Helical" evidence="7">
    <location>
        <begin position="143"/>
        <end position="165"/>
    </location>
</feature>
<feature type="transmembrane region" description="Helical" evidence="7">
    <location>
        <begin position="246"/>
        <end position="267"/>
    </location>
</feature>
<evidence type="ECO:0000256" key="2">
    <source>
        <dbReference type="ARBA" id="ARBA00022448"/>
    </source>
</evidence>
<feature type="transmembrane region" description="Helical" evidence="7">
    <location>
        <begin position="103"/>
        <end position="123"/>
    </location>
</feature>
<dbReference type="GO" id="GO:0005886">
    <property type="term" value="C:plasma membrane"/>
    <property type="evidence" value="ECO:0007669"/>
    <property type="project" value="UniProtKB-SubCell"/>
</dbReference>
<dbReference type="GO" id="GO:0055085">
    <property type="term" value="P:transmembrane transport"/>
    <property type="evidence" value="ECO:0007669"/>
    <property type="project" value="InterPro"/>
</dbReference>
<comment type="subcellular location">
    <subcellularLocation>
        <location evidence="1 7">Cell membrane</location>
        <topology evidence="1 7">Multi-pass membrane protein</topology>
    </subcellularLocation>
</comment>
<comment type="caution">
    <text evidence="9">The sequence shown here is derived from an EMBL/GenBank/DDBJ whole genome shotgun (WGS) entry which is preliminary data.</text>
</comment>
<feature type="transmembrane region" description="Helical" evidence="7">
    <location>
        <begin position="186"/>
        <end position="208"/>
    </location>
</feature>
<evidence type="ECO:0000256" key="4">
    <source>
        <dbReference type="ARBA" id="ARBA00022692"/>
    </source>
</evidence>
<evidence type="ECO:0000259" key="8">
    <source>
        <dbReference type="PROSITE" id="PS50928"/>
    </source>
</evidence>
<evidence type="ECO:0000256" key="7">
    <source>
        <dbReference type="RuleBase" id="RU363032"/>
    </source>
</evidence>
<feature type="transmembrane region" description="Helical" evidence="7">
    <location>
        <begin position="9"/>
        <end position="27"/>
    </location>
</feature>
<reference evidence="9" key="2">
    <citation type="submission" date="2023-01" db="EMBL/GenBank/DDBJ databases">
        <authorList>
            <person name="Sun Q."/>
            <person name="Evtushenko L."/>
        </authorList>
    </citation>
    <scope>NUCLEOTIDE SEQUENCE</scope>
    <source>
        <strain evidence="9">VKM Ac-1958</strain>
    </source>
</reference>
<dbReference type="RefSeq" id="WP_271171453.1">
    <property type="nucleotide sequence ID" value="NZ_BAAAUM010000001.1"/>
</dbReference>
<keyword evidence="2 7" id="KW-0813">Transport</keyword>
<dbReference type="AlphaFoldDB" id="A0A9W6HQF7"/>
<dbReference type="SUPFAM" id="SSF161098">
    <property type="entry name" value="MetI-like"/>
    <property type="match status" value="1"/>
</dbReference>
<proteinExistence type="inferred from homology"/>
<dbReference type="InterPro" id="IPR000515">
    <property type="entry name" value="MetI-like"/>
</dbReference>
<keyword evidence="5 7" id="KW-1133">Transmembrane helix</keyword>
<keyword evidence="4 7" id="KW-0812">Transmembrane</keyword>
<keyword evidence="10" id="KW-1185">Reference proteome</keyword>
<feature type="transmembrane region" description="Helical" evidence="7">
    <location>
        <begin position="69"/>
        <end position="91"/>
    </location>
</feature>
<reference evidence="9" key="1">
    <citation type="journal article" date="2014" name="Int. J. Syst. Evol. Microbiol.">
        <title>Complete genome sequence of Corynebacterium casei LMG S-19264T (=DSM 44701T), isolated from a smear-ripened cheese.</title>
        <authorList>
            <consortium name="US DOE Joint Genome Institute (JGI-PGF)"/>
            <person name="Walter F."/>
            <person name="Albersmeier A."/>
            <person name="Kalinowski J."/>
            <person name="Ruckert C."/>
        </authorList>
    </citation>
    <scope>NUCLEOTIDE SEQUENCE</scope>
    <source>
        <strain evidence="9">VKM Ac-1958</strain>
    </source>
</reference>
<keyword evidence="6 7" id="KW-0472">Membrane</keyword>
<gene>
    <name evidence="9" type="ORF">GCM10017596_02200</name>
</gene>
<protein>
    <submittedName>
        <fullName evidence="9">Sugar ABC transporter permease</fullName>
    </submittedName>
</protein>
<dbReference type="Pfam" id="PF00528">
    <property type="entry name" value="BPD_transp_1"/>
    <property type="match status" value="1"/>
</dbReference>
<keyword evidence="3" id="KW-1003">Cell membrane</keyword>
<name>A0A9W6HQF7_9MICO</name>
<dbReference type="PANTHER" id="PTHR32243:SF24">
    <property type="entry name" value="DIACETYLCHITOBIOSE UPTAKE SYSTEM PERMEASE PROTEIN NGCG"/>
    <property type="match status" value="1"/>
</dbReference>
<organism evidence="9 10">
    <name type="scientific">Microbacterium keratanolyticum</name>
    <dbReference type="NCBI Taxonomy" id="67574"/>
    <lineage>
        <taxon>Bacteria</taxon>
        <taxon>Bacillati</taxon>
        <taxon>Actinomycetota</taxon>
        <taxon>Actinomycetes</taxon>
        <taxon>Micrococcales</taxon>
        <taxon>Microbacteriaceae</taxon>
        <taxon>Microbacterium</taxon>
    </lineage>
</organism>
<evidence type="ECO:0000313" key="9">
    <source>
        <dbReference type="EMBL" id="GLK00505.1"/>
    </source>
</evidence>
<comment type="similarity">
    <text evidence="7">Belongs to the binding-protein-dependent transport system permease family.</text>
</comment>